<keyword evidence="1" id="KW-0472">Membrane</keyword>
<evidence type="ECO:0000313" key="2">
    <source>
        <dbReference type="EMBL" id="MFC0320506.1"/>
    </source>
</evidence>
<comment type="caution">
    <text evidence="2">The sequence shown here is derived from an EMBL/GenBank/DDBJ whole genome shotgun (WGS) entry which is preliminary data.</text>
</comment>
<keyword evidence="1" id="KW-1133">Transmembrane helix</keyword>
<evidence type="ECO:0000313" key="3">
    <source>
        <dbReference type="Proteomes" id="UP001589774"/>
    </source>
</evidence>
<feature type="transmembrane region" description="Helical" evidence="1">
    <location>
        <begin position="100"/>
        <end position="124"/>
    </location>
</feature>
<dbReference type="RefSeq" id="WP_130856802.1">
    <property type="nucleotide sequence ID" value="NZ_JBHLWO010000002.1"/>
</dbReference>
<organism evidence="2 3">
    <name type="scientific">Olivibacter oleidegradans</name>
    <dbReference type="NCBI Taxonomy" id="760123"/>
    <lineage>
        <taxon>Bacteria</taxon>
        <taxon>Pseudomonadati</taxon>
        <taxon>Bacteroidota</taxon>
        <taxon>Sphingobacteriia</taxon>
        <taxon>Sphingobacteriales</taxon>
        <taxon>Sphingobacteriaceae</taxon>
        <taxon>Olivibacter</taxon>
    </lineage>
</organism>
<name>A0ABV6HNM4_9SPHI</name>
<keyword evidence="1" id="KW-0812">Transmembrane</keyword>
<keyword evidence="3" id="KW-1185">Reference proteome</keyword>
<dbReference type="Proteomes" id="UP001589774">
    <property type="component" value="Unassembled WGS sequence"/>
</dbReference>
<accession>A0ABV6HNM4</accession>
<feature type="transmembrane region" description="Helical" evidence="1">
    <location>
        <begin position="75"/>
        <end position="94"/>
    </location>
</feature>
<sequence>MSVLILFIVSFAAAISTFYVNEHLKQGPVRSSAFLSLSIAIFFFLFPKLLSPYLTTNIPVVFIGSSFIGMVSARLVSNYFLIGAAGLVFCTVYLNTSSFFNGYGGALGTSAAISLLAVLSLPILKASGKFTNGFHLLRKIVFNRKLRK</sequence>
<feature type="transmembrane region" description="Helical" evidence="1">
    <location>
        <begin position="32"/>
        <end position="54"/>
    </location>
</feature>
<evidence type="ECO:0000256" key="1">
    <source>
        <dbReference type="SAM" id="Phobius"/>
    </source>
</evidence>
<reference evidence="2 3" key="1">
    <citation type="submission" date="2024-09" db="EMBL/GenBank/DDBJ databases">
        <authorList>
            <person name="Sun Q."/>
            <person name="Mori K."/>
        </authorList>
    </citation>
    <scope>NUCLEOTIDE SEQUENCE [LARGE SCALE GENOMIC DNA]</scope>
    <source>
        <strain evidence="2 3">CCM 7765</strain>
    </source>
</reference>
<dbReference type="EMBL" id="JBHLWO010000002">
    <property type="protein sequence ID" value="MFC0320506.1"/>
    <property type="molecule type" value="Genomic_DNA"/>
</dbReference>
<proteinExistence type="predicted"/>
<protein>
    <submittedName>
        <fullName evidence="2">Uncharacterized protein</fullName>
    </submittedName>
</protein>
<gene>
    <name evidence="2" type="ORF">ACFFI0_19430</name>
</gene>